<accession>A0A0X3UBB8</accession>
<dbReference type="EMBL" id="LQBQ01000004">
    <property type="protein sequence ID" value="KUJ85159.1"/>
    <property type="molecule type" value="Genomic_DNA"/>
</dbReference>
<organism evidence="1 2">
    <name type="scientific">Ruegeria marisrubri</name>
    <dbReference type="NCBI Taxonomy" id="1685379"/>
    <lineage>
        <taxon>Bacteria</taxon>
        <taxon>Pseudomonadati</taxon>
        <taxon>Pseudomonadota</taxon>
        <taxon>Alphaproteobacteria</taxon>
        <taxon>Rhodobacterales</taxon>
        <taxon>Roseobacteraceae</taxon>
        <taxon>Ruegeria</taxon>
    </lineage>
</organism>
<reference evidence="1 2" key="1">
    <citation type="submission" date="2015-12" db="EMBL/GenBank/DDBJ databases">
        <authorList>
            <person name="Shamseldin A."/>
            <person name="Moawad H."/>
            <person name="Abd El-Rahim W.M."/>
            <person name="Sadowsky M.J."/>
        </authorList>
    </citation>
    <scope>NUCLEOTIDE SEQUENCE [LARGE SCALE GENOMIC DNA]</scope>
    <source>
        <strain evidence="1 2">ZGT118</strain>
    </source>
</reference>
<keyword evidence="2" id="KW-1185">Reference proteome</keyword>
<dbReference type="Proteomes" id="UP000053791">
    <property type="component" value="Unassembled WGS sequence"/>
</dbReference>
<proteinExistence type="predicted"/>
<protein>
    <submittedName>
        <fullName evidence="1">Uncharacterized protein</fullName>
    </submittedName>
</protein>
<gene>
    <name evidence="1" type="ORF">AVO45_18090</name>
</gene>
<name>A0A0X3UBB8_9RHOB</name>
<comment type="caution">
    <text evidence="1">The sequence shown here is derived from an EMBL/GenBank/DDBJ whole genome shotgun (WGS) entry which is preliminary data.</text>
</comment>
<dbReference type="AlphaFoldDB" id="A0A0X3UBB8"/>
<sequence length="251" mass="28068">MKQHSTTTKSNRSRRAYNSTCPVDLSFQQEYARRALQADQGLVVMQKDADSLPVPAHSTVVGGKSAVTVALQLIKRNRNIRWATRDGRMPASVMLSCLTLEVAESGRTIGQNLKVIAQHILDRLLWAKSVGELIHVENPRCPGDVFTDRWPENHSAQEKMIADMKLFLEQLSVLLDDRRTLRERRDTLKAMFGEDIGQQVVDDMEREIGEAIRTGRHGFGALGGLAMSPTIARAKPAVKPSTFYGTRFAKR</sequence>
<evidence type="ECO:0000313" key="2">
    <source>
        <dbReference type="Proteomes" id="UP000053791"/>
    </source>
</evidence>
<evidence type="ECO:0000313" key="1">
    <source>
        <dbReference type="EMBL" id="KUJ85159.1"/>
    </source>
</evidence>